<evidence type="ECO:0000313" key="3">
    <source>
        <dbReference type="Proteomes" id="UP000185728"/>
    </source>
</evidence>
<feature type="signal peptide" evidence="1">
    <location>
        <begin position="1"/>
        <end position="19"/>
    </location>
</feature>
<gene>
    <name evidence="2" type="ORF">SAMN05421766_104450</name>
</gene>
<name>A0ABY1KWF1_9FLAO</name>
<evidence type="ECO:0000256" key="1">
    <source>
        <dbReference type="SAM" id="SignalP"/>
    </source>
</evidence>
<reference evidence="2 3" key="1">
    <citation type="submission" date="2017-01" db="EMBL/GenBank/DDBJ databases">
        <authorList>
            <person name="Varghese N."/>
            <person name="Submissions S."/>
        </authorList>
    </citation>
    <scope>NUCLEOTIDE SEQUENCE [LARGE SCALE GENOMIC DNA]</scope>
    <source>
        <strain evidence="2 3">DSM 2061</strain>
    </source>
</reference>
<proteinExistence type="predicted"/>
<evidence type="ECO:0008006" key="4">
    <source>
        <dbReference type="Google" id="ProtNLM"/>
    </source>
</evidence>
<keyword evidence="3" id="KW-1185">Reference proteome</keyword>
<sequence length="196" mass="23047">MKKHILSTFFLAIVINLSAQETVYQVDNNNHIFFEEVIEFPNRSKKELSDEITKYLKVNDFTIQYQDENEIYATGKFDARYRGHFLIFFNTKEFNCVYDLKINLKDNKIRFQGTNYILLYKDVRINSYSWFGNGSAIGSSAWSTTKIPTDVPKKTVEQFYPRKTKTRNLLFPGLNRNMTELKTGIVSTVEESEDNW</sequence>
<evidence type="ECO:0000313" key="2">
    <source>
        <dbReference type="EMBL" id="SIS86163.1"/>
    </source>
</evidence>
<dbReference type="Proteomes" id="UP000185728">
    <property type="component" value="Unassembled WGS sequence"/>
</dbReference>
<dbReference type="RefSeq" id="WP_139327692.1">
    <property type="nucleotide sequence ID" value="NZ_FTOB01000004.1"/>
</dbReference>
<comment type="caution">
    <text evidence="2">The sequence shown here is derived from an EMBL/GenBank/DDBJ whole genome shotgun (WGS) entry which is preliminary data.</text>
</comment>
<dbReference type="EMBL" id="FTOB01000004">
    <property type="protein sequence ID" value="SIS86163.1"/>
    <property type="molecule type" value="Genomic_DNA"/>
</dbReference>
<feature type="chain" id="PRO_5045345347" description="DUF4468 domain-containing protein" evidence="1">
    <location>
        <begin position="20"/>
        <end position="196"/>
    </location>
</feature>
<protein>
    <recommendedName>
        <fullName evidence="4">DUF4468 domain-containing protein</fullName>
    </recommendedName>
</protein>
<organism evidence="2 3">
    <name type="scientific">Zobellia uliginosa</name>
    <dbReference type="NCBI Taxonomy" id="143224"/>
    <lineage>
        <taxon>Bacteria</taxon>
        <taxon>Pseudomonadati</taxon>
        <taxon>Bacteroidota</taxon>
        <taxon>Flavobacteriia</taxon>
        <taxon>Flavobacteriales</taxon>
        <taxon>Flavobacteriaceae</taxon>
        <taxon>Zobellia</taxon>
    </lineage>
</organism>
<keyword evidence="1" id="KW-0732">Signal</keyword>
<accession>A0ABY1KWF1</accession>